<evidence type="ECO:0000256" key="3">
    <source>
        <dbReference type="ARBA" id="ARBA00012965"/>
    </source>
</evidence>
<feature type="active site" description="Proton acceptor" evidence="8 10">
    <location>
        <position position="326"/>
    </location>
</feature>
<evidence type="ECO:0000256" key="9">
    <source>
        <dbReference type="PIRNR" id="PIRNR000099"/>
    </source>
</evidence>
<name>A0A1M5J9K8_9FIRM</name>
<feature type="binding site" evidence="8 12">
    <location>
        <position position="260"/>
    </location>
    <ligand>
        <name>Zn(2+)</name>
        <dbReference type="ChEBI" id="CHEBI:29105"/>
    </ligand>
</feature>
<dbReference type="GO" id="GO:0004399">
    <property type="term" value="F:histidinol dehydrogenase activity"/>
    <property type="evidence" value="ECO:0007669"/>
    <property type="project" value="UniProtKB-UniRule"/>
</dbReference>
<accession>A0A1M5J9K8</accession>
<dbReference type="EC" id="1.1.1.23" evidence="3 8"/>
<dbReference type="AlphaFoldDB" id="A0A1M5J9K8"/>
<dbReference type="STRING" id="1123382.SAMN02745221_00020"/>
<comment type="catalytic activity">
    <reaction evidence="7 8">
        <text>L-histidinol + 2 NAD(+) + H2O = L-histidine + 2 NADH + 3 H(+)</text>
        <dbReference type="Rhea" id="RHEA:20641"/>
        <dbReference type="ChEBI" id="CHEBI:15377"/>
        <dbReference type="ChEBI" id="CHEBI:15378"/>
        <dbReference type="ChEBI" id="CHEBI:57540"/>
        <dbReference type="ChEBI" id="CHEBI:57595"/>
        <dbReference type="ChEBI" id="CHEBI:57699"/>
        <dbReference type="ChEBI" id="CHEBI:57945"/>
        <dbReference type="EC" id="1.1.1.23"/>
    </reaction>
</comment>
<evidence type="ECO:0000313" key="14">
    <source>
        <dbReference type="EMBL" id="SHG37055.1"/>
    </source>
</evidence>
<dbReference type="GO" id="GO:0008270">
    <property type="term" value="F:zinc ion binding"/>
    <property type="evidence" value="ECO:0007669"/>
    <property type="project" value="UniProtKB-UniRule"/>
</dbReference>
<feature type="binding site" evidence="8 11">
    <location>
        <position position="359"/>
    </location>
    <ligand>
        <name>substrate</name>
    </ligand>
</feature>
<proteinExistence type="inferred from homology"/>
<feature type="active site" description="Proton acceptor" evidence="8 10">
    <location>
        <position position="325"/>
    </location>
</feature>
<feature type="binding site" evidence="8 12">
    <location>
        <position position="359"/>
    </location>
    <ligand>
        <name>Zn(2+)</name>
        <dbReference type="ChEBI" id="CHEBI:29105"/>
    </ligand>
</feature>
<dbReference type="UniPathway" id="UPA00031">
    <property type="reaction ID" value="UER00014"/>
</dbReference>
<feature type="binding site" evidence="8 11">
    <location>
        <position position="326"/>
    </location>
    <ligand>
        <name>substrate</name>
    </ligand>
</feature>
<keyword evidence="8" id="KW-0368">Histidine biosynthesis</keyword>
<comment type="caution">
    <text evidence="8">Lacks conserved residue(s) required for the propagation of feature annotation.</text>
</comment>
<dbReference type="InterPro" id="IPR022695">
    <property type="entry name" value="Histidinol_DH_monofunct"/>
</dbReference>
<organism evidence="14 15">
    <name type="scientific">Thermosyntropha lipolytica DSM 11003</name>
    <dbReference type="NCBI Taxonomy" id="1123382"/>
    <lineage>
        <taxon>Bacteria</taxon>
        <taxon>Bacillati</taxon>
        <taxon>Bacillota</taxon>
        <taxon>Clostridia</taxon>
        <taxon>Eubacteriales</taxon>
        <taxon>Syntrophomonadaceae</taxon>
        <taxon>Thermosyntropha</taxon>
    </lineage>
</organism>
<dbReference type="Gene3D" id="1.20.5.1300">
    <property type="match status" value="1"/>
</dbReference>
<dbReference type="GO" id="GO:0000105">
    <property type="term" value="P:L-histidine biosynthetic process"/>
    <property type="evidence" value="ECO:0007669"/>
    <property type="project" value="UniProtKB-UniRule"/>
</dbReference>
<evidence type="ECO:0000256" key="12">
    <source>
        <dbReference type="PIRSR" id="PIRSR000099-4"/>
    </source>
</evidence>
<dbReference type="SUPFAM" id="SSF53720">
    <property type="entry name" value="ALDH-like"/>
    <property type="match status" value="1"/>
</dbReference>
<reference evidence="15" key="1">
    <citation type="submission" date="2016-11" db="EMBL/GenBank/DDBJ databases">
        <authorList>
            <person name="Varghese N."/>
            <person name="Submissions S."/>
        </authorList>
    </citation>
    <scope>NUCLEOTIDE SEQUENCE [LARGE SCALE GENOMIC DNA]</scope>
    <source>
        <strain evidence="15">DSM 11003</strain>
    </source>
</reference>
<evidence type="ECO:0000256" key="10">
    <source>
        <dbReference type="PIRSR" id="PIRSR000099-1"/>
    </source>
</evidence>
<dbReference type="CDD" id="cd06572">
    <property type="entry name" value="Histidinol_dh"/>
    <property type="match status" value="1"/>
</dbReference>
<dbReference type="FunFam" id="3.40.50.1980:FF:000026">
    <property type="entry name" value="Histidinol dehydrogenase"/>
    <property type="match status" value="1"/>
</dbReference>
<evidence type="ECO:0000256" key="2">
    <source>
        <dbReference type="ARBA" id="ARBA00010178"/>
    </source>
</evidence>
<evidence type="ECO:0000256" key="1">
    <source>
        <dbReference type="ARBA" id="ARBA00003850"/>
    </source>
</evidence>
<evidence type="ECO:0000256" key="5">
    <source>
        <dbReference type="ARBA" id="ARBA00022833"/>
    </source>
</evidence>
<keyword evidence="4 8" id="KW-0479">Metal-binding</keyword>
<keyword evidence="5 8" id="KW-0862">Zinc</keyword>
<dbReference type="Pfam" id="PF00815">
    <property type="entry name" value="Histidinol_dh"/>
    <property type="match status" value="1"/>
</dbReference>
<keyword evidence="8" id="KW-0520">NAD</keyword>
<evidence type="ECO:0000256" key="6">
    <source>
        <dbReference type="ARBA" id="ARBA00023002"/>
    </source>
</evidence>
<dbReference type="InterPro" id="IPR001692">
    <property type="entry name" value="Histidinol_DH_CS"/>
</dbReference>
<dbReference type="GO" id="GO:0005829">
    <property type="term" value="C:cytosol"/>
    <property type="evidence" value="ECO:0007669"/>
    <property type="project" value="TreeGrafter"/>
</dbReference>
<comment type="cofactor">
    <cofactor evidence="8 12">
        <name>Zn(2+)</name>
        <dbReference type="ChEBI" id="CHEBI:29105"/>
    </cofactor>
    <text evidence="8 12">Binds 1 zinc ion per subunit.</text>
</comment>
<feature type="binding site" evidence="8 11">
    <location>
        <position position="257"/>
    </location>
    <ligand>
        <name>substrate</name>
    </ligand>
</feature>
<dbReference type="NCBIfam" id="TIGR00069">
    <property type="entry name" value="hisD"/>
    <property type="match status" value="1"/>
</dbReference>
<dbReference type="RefSeq" id="WP_084728228.1">
    <property type="nucleotide sequence ID" value="NZ_FQWY01000002.1"/>
</dbReference>
<dbReference type="EMBL" id="FQWY01000002">
    <property type="protein sequence ID" value="SHG37055.1"/>
    <property type="molecule type" value="Genomic_DNA"/>
</dbReference>
<dbReference type="Proteomes" id="UP000242329">
    <property type="component" value="Unassembled WGS sequence"/>
</dbReference>
<feature type="binding site" evidence="8 11">
    <location>
        <position position="413"/>
    </location>
    <ligand>
        <name>substrate</name>
    </ligand>
</feature>
<feature type="binding site" evidence="8 12">
    <location>
        <position position="418"/>
    </location>
    <ligand>
        <name>Zn(2+)</name>
        <dbReference type="ChEBI" id="CHEBI:29105"/>
    </ligand>
</feature>
<feature type="binding site" evidence="8 11">
    <location>
        <position position="418"/>
    </location>
    <ligand>
        <name>substrate</name>
    </ligand>
</feature>
<feature type="binding site" evidence="8 11">
    <location>
        <position position="260"/>
    </location>
    <ligand>
        <name>substrate</name>
    </ligand>
</feature>
<dbReference type="PANTHER" id="PTHR21256">
    <property type="entry name" value="HISTIDINOL DEHYDROGENASE HDH"/>
    <property type="match status" value="1"/>
</dbReference>
<dbReference type="PRINTS" id="PR00083">
    <property type="entry name" value="HOLDHDRGNASE"/>
</dbReference>
<sequence length="431" mass="47519">MEVRRFKAGSEELKNFLQSNLEDLKKYEAGVAQIGQEVKERGDQAVFDFTLKFDKAHITRENFRVSPEEIEEAYSLVDEEYIYALEAAIENITAFHEKQLKNSWWATDERGNITGQIYRPLERVGIYVPGGTAAYPSSVLMNAIPALVAGVKEIVMVSPPDAKGKMNPYTLVAAAELGLDEIYKMGGAHAVFALAWGTETVRKVDLISGPGNIYVTLAKKMVYGDVDIDMLAGPSEILIVADSKADPVYLAADMMSQAEHDILARSILVTDSSELIDKVEEELKRQIKLLSRKEIIEKALSSYGALILASSMDEACEVANEVAPEHLELMVENPFDYLSKIKNAGAIFMGQYTPEPVGDYYAGPNHILPTGGTARFYSPVTVDTFMKSSSIIYYSRAGIKASADDIIKLAEVEGLTAHANAVRVRKERLND</sequence>
<keyword evidence="15" id="KW-1185">Reference proteome</keyword>
<dbReference type="FunFam" id="3.40.50.1980:FF:000001">
    <property type="entry name" value="Histidinol dehydrogenase"/>
    <property type="match status" value="1"/>
</dbReference>
<dbReference type="GO" id="GO:0051287">
    <property type="term" value="F:NAD binding"/>
    <property type="evidence" value="ECO:0007669"/>
    <property type="project" value="InterPro"/>
</dbReference>
<dbReference type="PANTHER" id="PTHR21256:SF2">
    <property type="entry name" value="HISTIDINE BIOSYNTHESIS TRIFUNCTIONAL PROTEIN"/>
    <property type="match status" value="1"/>
</dbReference>
<evidence type="ECO:0000256" key="7">
    <source>
        <dbReference type="ARBA" id="ARBA00049489"/>
    </source>
</evidence>
<gene>
    <name evidence="8" type="primary">hisD</name>
    <name evidence="14" type="ORF">SAMN02745221_00020</name>
</gene>
<comment type="function">
    <text evidence="1 8">Catalyzes the sequential NAD-dependent oxidations of L-histidinol to L-histidinaldehyde and then to L-histidine.</text>
</comment>
<evidence type="ECO:0000256" key="13">
    <source>
        <dbReference type="RuleBase" id="RU004175"/>
    </source>
</evidence>
<dbReference type="PROSITE" id="PS00611">
    <property type="entry name" value="HISOL_DEHYDROGENASE"/>
    <property type="match status" value="1"/>
</dbReference>
<feature type="binding site" evidence="8 12">
    <location>
        <position position="257"/>
    </location>
    <ligand>
        <name>Zn(2+)</name>
        <dbReference type="ChEBI" id="CHEBI:29105"/>
    </ligand>
</feature>
<protein>
    <recommendedName>
        <fullName evidence="3 8">Histidinol dehydrogenase</fullName>
        <shortName evidence="8">HDH</shortName>
        <ecNumber evidence="3 8">1.1.1.23</ecNumber>
    </recommendedName>
</protein>
<dbReference type="OrthoDB" id="9805269at2"/>
<dbReference type="InterPro" id="IPR016161">
    <property type="entry name" value="Ald_DH/histidinol_DH"/>
</dbReference>
<dbReference type="Gene3D" id="3.40.50.1980">
    <property type="entry name" value="Nitrogenase molybdenum iron protein domain"/>
    <property type="match status" value="2"/>
</dbReference>
<comment type="pathway">
    <text evidence="8">Amino-acid biosynthesis; L-histidine biosynthesis; L-histidine from 5-phospho-alpha-D-ribose 1-diphosphate: step 9/9.</text>
</comment>
<dbReference type="PIRSF" id="PIRSF000099">
    <property type="entry name" value="Histidinol_dh"/>
    <property type="match status" value="1"/>
</dbReference>
<feature type="binding site" evidence="8 11">
    <location>
        <position position="235"/>
    </location>
    <ligand>
        <name>substrate</name>
    </ligand>
</feature>
<dbReference type="HAMAP" id="MF_01024">
    <property type="entry name" value="HisD"/>
    <property type="match status" value="1"/>
</dbReference>
<keyword evidence="6 8" id="KW-0560">Oxidoreductase</keyword>
<evidence type="ECO:0000256" key="4">
    <source>
        <dbReference type="ARBA" id="ARBA00022723"/>
    </source>
</evidence>
<evidence type="ECO:0000256" key="11">
    <source>
        <dbReference type="PIRSR" id="PIRSR000099-3"/>
    </source>
</evidence>
<dbReference type="InterPro" id="IPR012131">
    <property type="entry name" value="Hstdl_DH"/>
</dbReference>
<comment type="similarity">
    <text evidence="2 8 9 13">Belongs to the histidinol dehydrogenase family.</text>
</comment>
<keyword evidence="8" id="KW-0028">Amino-acid biosynthesis</keyword>
<evidence type="ECO:0000313" key="15">
    <source>
        <dbReference type="Proteomes" id="UP000242329"/>
    </source>
</evidence>
<evidence type="ECO:0000256" key="8">
    <source>
        <dbReference type="HAMAP-Rule" id="MF_01024"/>
    </source>
</evidence>